<reference evidence="2" key="1">
    <citation type="submission" date="2019-10" db="EMBL/GenBank/DDBJ databases">
        <title>Draft genome sequence of Panacibacter sp. KCS-6.</title>
        <authorList>
            <person name="Yim K.J."/>
        </authorList>
    </citation>
    <scope>NUCLEOTIDE SEQUENCE</scope>
    <source>
        <strain evidence="2">KCS-6</strain>
    </source>
</reference>
<dbReference type="InterPro" id="IPR011990">
    <property type="entry name" value="TPR-like_helical_dom_sf"/>
</dbReference>
<evidence type="ECO:0008006" key="4">
    <source>
        <dbReference type="Google" id="ProtNLM"/>
    </source>
</evidence>
<comment type="caution">
    <text evidence="2">The sequence shown here is derived from an EMBL/GenBank/DDBJ whole genome shotgun (WGS) entry which is preliminary data.</text>
</comment>
<keyword evidence="3" id="KW-1185">Reference proteome</keyword>
<dbReference type="RefSeq" id="WP_171609095.1">
    <property type="nucleotide sequence ID" value="NZ_WHPF01000013.1"/>
</dbReference>
<sequence>MTTLKFIKTFLLIALYSCGQHSAKNTVDPAAVELNYKAMTLVAFIDNADSSKKAISLLNKATIIDSNYFLGHYNKLLFFNQLKQFDKAVLTVNKLIQLRPSAHDLYLTGGILYERIGDTVSSKQYFTKSLTICTTVLDTMSVTNRDNDMLLTNKAANLIMLGYQQQANEILKKLYDNQTDEELKLNTLLMMNKSKKQLLEFWSGNQ</sequence>
<gene>
    <name evidence="2" type="ORF">GD597_16855</name>
</gene>
<accession>A0A8J8FFF8</accession>
<feature type="signal peptide" evidence="1">
    <location>
        <begin position="1"/>
        <end position="23"/>
    </location>
</feature>
<feature type="chain" id="PRO_5035172108" description="Tetratricopeptide repeat protein" evidence="1">
    <location>
        <begin position="24"/>
        <end position="206"/>
    </location>
</feature>
<dbReference type="EMBL" id="WHPF01000013">
    <property type="protein sequence ID" value="NNV57146.1"/>
    <property type="molecule type" value="Genomic_DNA"/>
</dbReference>
<dbReference type="AlphaFoldDB" id="A0A8J8FFF8"/>
<evidence type="ECO:0000256" key="1">
    <source>
        <dbReference type="SAM" id="SignalP"/>
    </source>
</evidence>
<dbReference type="Proteomes" id="UP000598971">
    <property type="component" value="Unassembled WGS sequence"/>
</dbReference>
<evidence type="ECO:0000313" key="2">
    <source>
        <dbReference type="EMBL" id="NNV57146.1"/>
    </source>
</evidence>
<evidence type="ECO:0000313" key="3">
    <source>
        <dbReference type="Proteomes" id="UP000598971"/>
    </source>
</evidence>
<keyword evidence="1" id="KW-0732">Signal</keyword>
<dbReference type="Gene3D" id="1.25.40.10">
    <property type="entry name" value="Tetratricopeptide repeat domain"/>
    <property type="match status" value="1"/>
</dbReference>
<protein>
    <recommendedName>
        <fullName evidence="4">Tetratricopeptide repeat protein</fullName>
    </recommendedName>
</protein>
<name>A0A8J8FFF8_9BACT</name>
<organism evidence="2 3">
    <name type="scientific">Limnovirga soli</name>
    <dbReference type="NCBI Taxonomy" id="2656915"/>
    <lineage>
        <taxon>Bacteria</taxon>
        <taxon>Pseudomonadati</taxon>
        <taxon>Bacteroidota</taxon>
        <taxon>Chitinophagia</taxon>
        <taxon>Chitinophagales</taxon>
        <taxon>Chitinophagaceae</taxon>
        <taxon>Limnovirga</taxon>
    </lineage>
</organism>
<dbReference type="SUPFAM" id="SSF48452">
    <property type="entry name" value="TPR-like"/>
    <property type="match status" value="1"/>
</dbReference>
<proteinExistence type="predicted"/>